<dbReference type="Proteomes" id="UP001432322">
    <property type="component" value="Unassembled WGS sequence"/>
</dbReference>
<evidence type="ECO:0000259" key="1">
    <source>
        <dbReference type="PROSITE" id="PS50181"/>
    </source>
</evidence>
<evidence type="ECO:0000313" key="3">
    <source>
        <dbReference type="Proteomes" id="UP001432322"/>
    </source>
</evidence>
<organism evidence="2 3">
    <name type="scientific">Pristionchus fissidentatus</name>
    <dbReference type="NCBI Taxonomy" id="1538716"/>
    <lineage>
        <taxon>Eukaryota</taxon>
        <taxon>Metazoa</taxon>
        <taxon>Ecdysozoa</taxon>
        <taxon>Nematoda</taxon>
        <taxon>Chromadorea</taxon>
        <taxon>Rhabditida</taxon>
        <taxon>Rhabditina</taxon>
        <taxon>Diplogasteromorpha</taxon>
        <taxon>Diplogasteroidea</taxon>
        <taxon>Neodiplogasteridae</taxon>
        <taxon>Pristionchus</taxon>
    </lineage>
</organism>
<dbReference type="AlphaFoldDB" id="A0AAV5VD48"/>
<evidence type="ECO:0000313" key="2">
    <source>
        <dbReference type="EMBL" id="GMT17600.1"/>
    </source>
</evidence>
<feature type="non-terminal residue" evidence="2">
    <location>
        <position position="110"/>
    </location>
</feature>
<keyword evidence="3" id="KW-1185">Reference proteome</keyword>
<reference evidence="2" key="1">
    <citation type="submission" date="2023-10" db="EMBL/GenBank/DDBJ databases">
        <title>Genome assembly of Pristionchus species.</title>
        <authorList>
            <person name="Yoshida K."/>
            <person name="Sommer R.J."/>
        </authorList>
    </citation>
    <scope>NUCLEOTIDE SEQUENCE</scope>
    <source>
        <strain evidence="2">RS5133</strain>
    </source>
</reference>
<name>A0AAV5VD48_9BILA</name>
<dbReference type="PROSITE" id="PS50181">
    <property type="entry name" value="FBOX"/>
    <property type="match status" value="1"/>
</dbReference>
<proteinExistence type="predicted"/>
<protein>
    <recommendedName>
        <fullName evidence="1">F-box domain-containing protein</fullName>
    </recommendedName>
</protein>
<gene>
    <name evidence="2" type="ORF">PFISCL1PPCAC_8897</name>
</gene>
<accession>A0AAV5VD48</accession>
<dbReference type="EMBL" id="BTSY01000003">
    <property type="protein sequence ID" value="GMT17600.1"/>
    <property type="molecule type" value="Genomic_DNA"/>
</dbReference>
<feature type="domain" description="F-box" evidence="1">
    <location>
        <begin position="13"/>
        <end position="60"/>
    </location>
</feature>
<dbReference type="Gene3D" id="1.20.1280.50">
    <property type="match status" value="1"/>
</dbReference>
<sequence>MISEDEHVTNSPSLTLEILPKELLHRILSHLDFQDRETVRECSQALKEAVQQSTLTVHTISLKFGEVCYDSFTTSVIRNHSEMIRRWLSELSERLFFRRLKADYLCIQCV</sequence>
<dbReference type="Pfam" id="PF00646">
    <property type="entry name" value="F-box"/>
    <property type="match status" value="1"/>
</dbReference>
<comment type="caution">
    <text evidence="2">The sequence shown here is derived from an EMBL/GenBank/DDBJ whole genome shotgun (WGS) entry which is preliminary data.</text>
</comment>
<dbReference type="InterPro" id="IPR001810">
    <property type="entry name" value="F-box_dom"/>
</dbReference>
<dbReference type="SUPFAM" id="SSF81383">
    <property type="entry name" value="F-box domain"/>
    <property type="match status" value="1"/>
</dbReference>
<dbReference type="SMART" id="SM00256">
    <property type="entry name" value="FBOX"/>
    <property type="match status" value="1"/>
</dbReference>
<dbReference type="InterPro" id="IPR036047">
    <property type="entry name" value="F-box-like_dom_sf"/>
</dbReference>